<keyword evidence="6" id="KW-0046">Antibiotic resistance</keyword>
<dbReference type="PROSITE" id="PS50893">
    <property type="entry name" value="ABC_TRANSPORTER_2"/>
    <property type="match status" value="1"/>
</dbReference>
<keyword evidence="5 8" id="KW-0067">ATP-binding</keyword>
<keyword evidence="9" id="KW-1185">Reference proteome</keyword>
<keyword evidence="3" id="KW-0813">Transport</keyword>
<dbReference type="InterPro" id="IPR027417">
    <property type="entry name" value="P-loop_NTPase"/>
</dbReference>
<dbReference type="SMART" id="SM00382">
    <property type="entry name" value="AAA"/>
    <property type="match status" value="1"/>
</dbReference>
<reference evidence="8 9" key="1">
    <citation type="submission" date="2021-01" db="EMBL/GenBank/DDBJ databases">
        <title>Genome public.</title>
        <authorList>
            <person name="Liu C."/>
            <person name="Sun Q."/>
        </authorList>
    </citation>
    <scope>NUCLEOTIDE SEQUENCE [LARGE SCALE GENOMIC DNA]</scope>
    <source>
        <strain evidence="8 9">JC656</strain>
    </source>
</reference>
<dbReference type="InterPro" id="IPR050763">
    <property type="entry name" value="ABC_transporter_ATP-binding"/>
</dbReference>
<proteinExistence type="inferred from homology"/>
<gene>
    <name evidence="8" type="ORF">JJE72_11945</name>
</gene>
<evidence type="ECO:0000256" key="3">
    <source>
        <dbReference type="ARBA" id="ARBA00022448"/>
    </source>
</evidence>
<protein>
    <submittedName>
        <fullName evidence="8">ABC transporter ATP-binding protein</fullName>
    </submittedName>
</protein>
<dbReference type="InterPro" id="IPR003439">
    <property type="entry name" value="ABC_transporter-like_ATP-bd"/>
</dbReference>
<comment type="subcellular location">
    <subcellularLocation>
        <location evidence="1">Cell membrane</location>
        <topology evidence="1">Peripheral membrane protein</topology>
    </subcellularLocation>
</comment>
<comment type="similarity">
    <text evidence="2">Belongs to the ABC transporter superfamily.</text>
</comment>
<evidence type="ECO:0000256" key="1">
    <source>
        <dbReference type="ARBA" id="ARBA00004202"/>
    </source>
</evidence>
<accession>A0ABS1K3I3</accession>
<dbReference type="Gene3D" id="3.40.50.300">
    <property type="entry name" value="P-loop containing nucleotide triphosphate hydrolases"/>
    <property type="match status" value="1"/>
</dbReference>
<dbReference type="InterPro" id="IPR003593">
    <property type="entry name" value="AAA+_ATPase"/>
</dbReference>
<dbReference type="PANTHER" id="PTHR42711">
    <property type="entry name" value="ABC TRANSPORTER ATP-BINDING PROTEIN"/>
    <property type="match status" value="1"/>
</dbReference>
<dbReference type="InterPro" id="IPR017871">
    <property type="entry name" value="ABC_transporter-like_CS"/>
</dbReference>
<evidence type="ECO:0000259" key="7">
    <source>
        <dbReference type="PROSITE" id="PS50893"/>
    </source>
</evidence>
<dbReference type="PANTHER" id="PTHR42711:SF5">
    <property type="entry name" value="ABC TRANSPORTER ATP-BINDING PROTEIN NATA"/>
    <property type="match status" value="1"/>
</dbReference>
<dbReference type="GO" id="GO:0005524">
    <property type="term" value="F:ATP binding"/>
    <property type="evidence" value="ECO:0007669"/>
    <property type="project" value="UniProtKB-KW"/>
</dbReference>
<dbReference type="CDD" id="cd03230">
    <property type="entry name" value="ABC_DR_subfamily_A"/>
    <property type="match status" value="1"/>
</dbReference>
<evidence type="ECO:0000256" key="6">
    <source>
        <dbReference type="ARBA" id="ARBA00023251"/>
    </source>
</evidence>
<evidence type="ECO:0000313" key="9">
    <source>
        <dbReference type="Proteomes" id="UP000639051"/>
    </source>
</evidence>
<dbReference type="RefSeq" id="WP_189694539.1">
    <property type="nucleotide sequence ID" value="NZ_BNCM01000011.1"/>
</dbReference>
<dbReference type="Pfam" id="PF00005">
    <property type="entry name" value="ABC_tran"/>
    <property type="match status" value="1"/>
</dbReference>
<keyword evidence="4" id="KW-0547">Nucleotide-binding</keyword>
<sequence>MTGAPGAPLSKPIDVRGLVKAFGTFRAVDGLDLVVEQGSVHGFLGPNGAGKTTTIRVLLGLYSRSAGNVRVLGLDPGTHPAEVTRRVSYIPGDVNLWGNLTGQEVLDVLARLRGAYDPSAERDLVERFALDTGKRVHTYSKGNRQKVMLVAAFAARTELLILDEPTSGLDPLMVRVFADCIHDASAAGRTTLLSSHLLAEVEQLCRDVTIIKDGKLIESGPLARMRHLAASTVTASLGDDGASVLAELRGLGLEVDGTVDGRFELSVPRAQVPQVLGVLAGSAAQDITCAPASLEDLFLRHYQTSPR</sequence>
<dbReference type="Proteomes" id="UP000639051">
    <property type="component" value="Unassembled WGS sequence"/>
</dbReference>
<evidence type="ECO:0000256" key="5">
    <source>
        <dbReference type="ARBA" id="ARBA00022840"/>
    </source>
</evidence>
<organism evidence="8 9">
    <name type="scientific">Sinomonas cellulolyticus</name>
    <dbReference type="NCBI Taxonomy" id="2801916"/>
    <lineage>
        <taxon>Bacteria</taxon>
        <taxon>Bacillati</taxon>
        <taxon>Actinomycetota</taxon>
        <taxon>Actinomycetes</taxon>
        <taxon>Micrococcales</taxon>
        <taxon>Micrococcaceae</taxon>
        <taxon>Sinomonas</taxon>
    </lineage>
</organism>
<comment type="caution">
    <text evidence="8">The sequence shown here is derived from an EMBL/GenBank/DDBJ whole genome shotgun (WGS) entry which is preliminary data.</text>
</comment>
<feature type="domain" description="ABC transporter" evidence="7">
    <location>
        <begin position="13"/>
        <end position="238"/>
    </location>
</feature>
<name>A0ABS1K3I3_9MICC</name>
<dbReference type="EMBL" id="JAERRC010000028">
    <property type="protein sequence ID" value="MBL0706214.1"/>
    <property type="molecule type" value="Genomic_DNA"/>
</dbReference>
<evidence type="ECO:0000313" key="8">
    <source>
        <dbReference type="EMBL" id="MBL0706214.1"/>
    </source>
</evidence>
<evidence type="ECO:0000256" key="4">
    <source>
        <dbReference type="ARBA" id="ARBA00022741"/>
    </source>
</evidence>
<dbReference type="SUPFAM" id="SSF52540">
    <property type="entry name" value="P-loop containing nucleoside triphosphate hydrolases"/>
    <property type="match status" value="1"/>
</dbReference>
<evidence type="ECO:0000256" key="2">
    <source>
        <dbReference type="ARBA" id="ARBA00005417"/>
    </source>
</evidence>
<dbReference type="PROSITE" id="PS00211">
    <property type="entry name" value="ABC_TRANSPORTER_1"/>
    <property type="match status" value="1"/>
</dbReference>